<dbReference type="AlphaFoldDB" id="A0A444X7X5"/>
<evidence type="ECO:0000313" key="2">
    <source>
        <dbReference type="Proteomes" id="UP000289738"/>
    </source>
</evidence>
<sequence length="83" mass="9569">MQQAELLSSLAQNIDTEDMDQSLENTWKVNLHNLLAYIVLILSIEHHQQNQSRIIEVTFVASKCNYKVLGISLVMKMARDMNH</sequence>
<proteinExistence type="predicted"/>
<comment type="caution">
    <text evidence="1">The sequence shown here is derived from an EMBL/GenBank/DDBJ whole genome shotgun (WGS) entry which is preliminary data.</text>
</comment>
<dbReference type="Proteomes" id="UP000289738">
    <property type="component" value="Chromosome B10"/>
</dbReference>
<accession>A0A444X7X5</accession>
<reference evidence="1 2" key="1">
    <citation type="submission" date="2019-01" db="EMBL/GenBank/DDBJ databases">
        <title>Sequencing of cultivated peanut Arachis hypogaea provides insights into genome evolution and oil improvement.</title>
        <authorList>
            <person name="Chen X."/>
        </authorList>
    </citation>
    <scope>NUCLEOTIDE SEQUENCE [LARGE SCALE GENOMIC DNA]</scope>
    <source>
        <strain evidence="2">cv. Fuhuasheng</strain>
        <tissue evidence="1">Leaves</tissue>
    </source>
</reference>
<name>A0A444X7X5_ARAHY</name>
<keyword evidence="2" id="KW-1185">Reference proteome</keyword>
<dbReference type="EMBL" id="SDMP01000020">
    <property type="protein sequence ID" value="RYQ85771.1"/>
    <property type="molecule type" value="Genomic_DNA"/>
</dbReference>
<protein>
    <submittedName>
        <fullName evidence="1">Uncharacterized protein</fullName>
    </submittedName>
</protein>
<gene>
    <name evidence="1" type="ORF">Ahy_B10g105375</name>
</gene>
<organism evidence="1 2">
    <name type="scientific">Arachis hypogaea</name>
    <name type="common">Peanut</name>
    <dbReference type="NCBI Taxonomy" id="3818"/>
    <lineage>
        <taxon>Eukaryota</taxon>
        <taxon>Viridiplantae</taxon>
        <taxon>Streptophyta</taxon>
        <taxon>Embryophyta</taxon>
        <taxon>Tracheophyta</taxon>
        <taxon>Spermatophyta</taxon>
        <taxon>Magnoliopsida</taxon>
        <taxon>eudicotyledons</taxon>
        <taxon>Gunneridae</taxon>
        <taxon>Pentapetalae</taxon>
        <taxon>rosids</taxon>
        <taxon>fabids</taxon>
        <taxon>Fabales</taxon>
        <taxon>Fabaceae</taxon>
        <taxon>Papilionoideae</taxon>
        <taxon>50 kb inversion clade</taxon>
        <taxon>dalbergioids sensu lato</taxon>
        <taxon>Dalbergieae</taxon>
        <taxon>Pterocarpus clade</taxon>
        <taxon>Arachis</taxon>
    </lineage>
</organism>
<evidence type="ECO:0000313" key="1">
    <source>
        <dbReference type="EMBL" id="RYQ85771.1"/>
    </source>
</evidence>